<dbReference type="RefSeq" id="WP_290139802.1">
    <property type="nucleotide sequence ID" value="NZ_CP101620.1"/>
</dbReference>
<keyword evidence="2" id="KW-1185">Reference proteome</keyword>
<sequence length="74" mass="8867">MRSVVLEPEKTNVCGICGATEPFIEYKELEGVHFIWCKKCHTISFFRPLENEMKRHLIEIEMNTYHRHKDEKES</sequence>
<accession>A0ABY5I4Y2</accession>
<gene>
    <name evidence="1" type="ORF">NMU03_15695</name>
</gene>
<dbReference type="Proteomes" id="UP001060112">
    <property type="component" value="Chromosome"/>
</dbReference>
<evidence type="ECO:0000313" key="1">
    <source>
        <dbReference type="EMBL" id="UTY39002.1"/>
    </source>
</evidence>
<dbReference type="EMBL" id="CP101620">
    <property type="protein sequence ID" value="UTY39002.1"/>
    <property type="molecule type" value="Genomic_DNA"/>
</dbReference>
<reference evidence="1" key="1">
    <citation type="submission" date="2022-07" db="EMBL/GenBank/DDBJ databases">
        <title>Faecal culturing of patients with breast cancer.</title>
        <authorList>
            <person name="Teng N.M.Y."/>
            <person name="Kiu R."/>
            <person name="Evans R."/>
            <person name="Baker D.J."/>
            <person name="Zenner C."/>
            <person name="Robinson S.D."/>
            <person name="Hall L.J."/>
        </authorList>
    </citation>
    <scope>NUCLEOTIDE SEQUENCE</scope>
    <source>
        <strain evidence="1">LH1062</strain>
    </source>
</reference>
<protein>
    <recommendedName>
        <fullName evidence="3">Inhibitor of sigma-G Gin protein</fullName>
    </recommendedName>
</protein>
<evidence type="ECO:0000313" key="2">
    <source>
        <dbReference type="Proteomes" id="UP001060112"/>
    </source>
</evidence>
<organism evidence="1 2">
    <name type="scientific">Allocoprobacillus halotolerans</name>
    <dbReference type="NCBI Taxonomy" id="2944914"/>
    <lineage>
        <taxon>Bacteria</taxon>
        <taxon>Bacillati</taxon>
        <taxon>Bacillota</taxon>
        <taxon>Erysipelotrichia</taxon>
        <taxon>Erysipelotrichales</taxon>
        <taxon>Erysipelotrichaceae</taxon>
        <taxon>Allocoprobacillus</taxon>
    </lineage>
</organism>
<evidence type="ECO:0008006" key="3">
    <source>
        <dbReference type="Google" id="ProtNLM"/>
    </source>
</evidence>
<proteinExistence type="predicted"/>
<name>A0ABY5I4Y2_9FIRM</name>